<dbReference type="Proteomes" id="UP001500975">
    <property type="component" value="Unassembled WGS sequence"/>
</dbReference>
<sequence>MDFDAPSAIARITFCSCGDYDTEVTARKTGRPIYSGFGLIDEGRDLSHLSAPAFRALRVALATAGLQVVGLAAAVRATRTTRWASSSSRQSRCIRRAKATKSAQLDHAKTQPQPKVYSTILTAVNGEVMSPNQCIRRARTVLGLSEQETAARANLTIYELGDIEARAEEFASAIPIQNALRLCSVLDVSIHEVLGIDTSPSSEHIPLGRYVELIREMAHLAPDELNEKIGYETGFIQRVEGGSIDLLAYPVELALDIASCTKSSPSRMLNVLEQAFRSSTPAGPL</sequence>
<feature type="domain" description="HTH cro/C1-type" evidence="1">
    <location>
        <begin position="135"/>
        <end position="193"/>
    </location>
</feature>
<keyword evidence="3" id="KW-1185">Reference proteome</keyword>
<evidence type="ECO:0000313" key="3">
    <source>
        <dbReference type="Proteomes" id="UP001500975"/>
    </source>
</evidence>
<dbReference type="PROSITE" id="PS50943">
    <property type="entry name" value="HTH_CROC1"/>
    <property type="match status" value="1"/>
</dbReference>
<evidence type="ECO:0000313" key="2">
    <source>
        <dbReference type="EMBL" id="GAA4338879.1"/>
    </source>
</evidence>
<dbReference type="InterPro" id="IPR001387">
    <property type="entry name" value="Cro/C1-type_HTH"/>
</dbReference>
<dbReference type="SUPFAM" id="SSF47413">
    <property type="entry name" value="lambda repressor-like DNA-binding domains"/>
    <property type="match status" value="1"/>
</dbReference>
<dbReference type="InterPro" id="IPR010982">
    <property type="entry name" value="Lambda_DNA-bd_dom_sf"/>
</dbReference>
<comment type="caution">
    <text evidence="2">The sequence shown here is derived from an EMBL/GenBank/DDBJ whole genome shotgun (WGS) entry which is preliminary data.</text>
</comment>
<accession>A0ABP8HG39</accession>
<organism evidence="2 3">
    <name type="scientific">Variovorax defluvii</name>
    <dbReference type="NCBI Taxonomy" id="913761"/>
    <lineage>
        <taxon>Bacteria</taxon>
        <taxon>Pseudomonadati</taxon>
        <taxon>Pseudomonadota</taxon>
        <taxon>Betaproteobacteria</taxon>
        <taxon>Burkholderiales</taxon>
        <taxon>Comamonadaceae</taxon>
        <taxon>Variovorax</taxon>
    </lineage>
</organism>
<dbReference type="Gene3D" id="1.10.260.40">
    <property type="entry name" value="lambda repressor-like DNA-binding domains"/>
    <property type="match status" value="1"/>
</dbReference>
<proteinExistence type="predicted"/>
<name>A0ABP8HG39_9BURK</name>
<protein>
    <recommendedName>
        <fullName evidence="1">HTH cro/C1-type domain-containing protein</fullName>
    </recommendedName>
</protein>
<evidence type="ECO:0000259" key="1">
    <source>
        <dbReference type="PROSITE" id="PS50943"/>
    </source>
</evidence>
<reference evidence="3" key="1">
    <citation type="journal article" date="2019" name="Int. J. Syst. Evol. Microbiol.">
        <title>The Global Catalogue of Microorganisms (GCM) 10K type strain sequencing project: providing services to taxonomists for standard genome sequencing and annotation.</title>
        <authorList>
            <consortium name="The Broad Institute Genomics Platform"/>
            <consortium name="The Broad Institute Genome Sequencing Center for Infectious Disease"/>
            <person name="Wu L."/>
            <person name="Ma J."/>
        </authorList>
    </citation>
    <scope>NUCLEOTIDE SEQUENCE [LARGE SCALE GENOMIC DNA]</scope>
    <source>
        <strain evidence="3">JCM 17804</strain>
    </source>
</reference>
<gene>
    <name evidence="2" type="ORF">GCM10023165_17810</name>
</gene>
<dbReference type="EMBL" id="BAABGJ010000014">
    <property type="protein sequence ID" value="GAA4338879.1"/>
    <property type="molecule type" value="Genomic_DNA"/>
</dbReference>